<feature type="region of interest" description="Disordered" evidence="1">
    <location>
        <begin position="41"/>
        <end position="66"/>
    </location>
</feature>
<gene>
    <name evidence="2" type="ORF">C6569_02550</name>
</gene>
<dbReference type="Proteomes" id="UP000237889">
    <property type="component" value="Chromosome"/>
</dbReference>
<proteinExistence type="predicted"/>
<keyword evidence="3" id="KW-1185">Reference proteome</keyword>
<dbReference type="RefSeq" id="WP_106747363.1">
    <property type="nucleotide sequence ID" value="NZ_CP027668.1"/>
</dbReference>
<evidence type="ECO:0000256" key="1">
    <source>
        <dbReference type="SAM" id="MobiDB-lite"/>
    </source>
</evidence>
<sequence>MGAVLRFPLERRRLLRPAADDPGASGQILVLPVVRVERHDLPAPPVLTVDPPLKGGDRPKRGRRSA</sequence>
<reference evidence="2 3" key="1">
    <citation type="submission" date="2018-03" db="EMBL/GenBank/DDBJ databases">
        <title>Genome sequencing of Phreatobacter sp.</title>
        <authorList>
            <person name="Kim S.-J."/>
            <person name="Heo J."/>
            <person name="Kwon S.-W."/>
        </authorList>
    </citation>
    <scope>NUCLEOTIDE SEQUENCE [LARGE SCALE GENOMIC DNA]</scope>
    <source>
        <strain evidence="2 3">S-12</strain>
    </source>
</reference>
<organism evidence="2 3">
    <name type="scientific">Phreatobacter cathodiphilus</name>
    <dbReference type="NCBI Taxonomy" id="1868589"/>
    <lineage>
        <taxon>Bacteria</taxon>
        <taxon>Pseudomonadati</taxon>
        <taxon>Pseudomonadota</taxon>
        <taxon>Alphaproteobacteria</taxon>
        <taxon>Hyphomicrobiales</taxon>
        <taxon>Phreatobacteraceae</taxon>
        <taxon>Phreatobacter</taxon>
    </lineage>
</organism>
<dbReference type="KEGG" id="phr:C6569_02550"/>
<evidence type="ECO:0000313" key="2">
    <source>
        <dbReference type="EMBL" id="AVO44033.1"/>
    </source>
</evidence>
<name>A0A2S0N7W1_9HYPH</name>
<evidence type="ECO:0000313" key="3">
    <source>
        <dbReference type="Proteomes" id="UP000237889"/>
    </source>
</evidence>
<dbReference type="EMBL" id="CP027668">
    <property type="protein sequence ID" value="AVO44033.1"/>
    <property type="molecule type" value="Genomic_DNA"/>
</dbReference>
<protein>
    <submittedName>
        <fullName evidence="2">Uncharacterized protein</fullName>
    </submittedName>
</protein>
<dbReference type="AlphaFoldDB" id="A0A2S0N7W1"/>
<accession>A0A2S0N7W1</accession>
<dbReference type="OrthoDB" id="8140862at2"/>